<dbReference type="PANTHER" id="PTHR47978">
    <property type="match status" value="1"/>
</dbReference>
<evidence type="ECO:0000256" key="9">
    <source>
        <dbReference type="ARBA" id="ARBA00023289"/>
    </source>
</evidence>
<dbReference type="Pfam" id="PF00071">
    <property type="entry name" value="Ras"/>
    <property type="match status" value="1"/>
</dbReference>
<dbReference type="STRING" id="121224.E0W0Q0"/>
<dbReference type="SUPFAM" id="SSF52540">
    <property type="entry name" value="P-loop containing nucleoside triphosphate hydrolases"/>
    <property type="match status" value="1"/>
</dbReference>
<dbReference type="Proteomes" id="UP000009046">
    <property type="component" value="Unassembled WGS sequence"/>
</dbReference>
<dbReference type="OMA" id="NDEQHRN"/>
<reference evidence="11" key="2">
    <citation type="submission" date="2007-04" db="EMBL/GenBank/DDBJ databases">
        <title>The genome of the human body louse.</title>
        <authorList>
            <consortium name="The Human Body Louse Genome Consortium"/>
            <person name="Kirkness E."/>
            <person name="Walenz B."/>
            <person name="Hass B."/>
            <person name="Bruggner R."/>
            <person name="Strausberg R."/>
        </authorList>
    </citation>
    <scope>NUCLEOTIDE SEQUENCE</scope>
    <source>
        <strain evidence="11">USDA</strain>
    </source>
</reference>
<dbReference type="NCBIfam" id="TIGR00231">
    <property type="entry name" value="small_GTP"/>
    <property type="match status" value="1"/>
</dbReference>
<keyword evidence="4" id="KW-0547">Nucleotide-binding</keyword>
<dbReference type="PROSITE" id="PS51419">
    <property type="entry name" value="RAB"/>
    <property type="match status" value="1"/>
</dbReference>
<comment type="subcellular location">
    <subcellularLocation>
        <location evidence="10">Endomembrane system</location>
        <topology evidence="10">Lipid-anchor</topology>
    </subcellularLocation>
</comment>
<dbReference type="eggNOG" id="KOG0088">
    <property type="taxonomic scope" value="Eukaryota"/>
</dbReference>
<keyword evidence="6" id="KW-0342">GTP-binding</keyword>
<evidence type="ECO:0000313" key="13">
    <source>
        <dbReference type="Proteomes" id="UP000009046"/>
    </source>
</evidence>
<dbReference type="AlphaFoldDB" id="E0W0Q0"/>
<dbReference type="GO" id="GO:0015031">
    <property type="term" value="P:protein transport"/>
    <property type="evidence" value="ECO:0007669"/>
    <property type="project" value="UniProtKB-KW"/>
</dbReference>
<dbReference type="OrthoDB" id="63533at2759"/>
<protein>
    <recommendedName>
        <fullName evidence="2">Ras-related protein Rab-21</fullName>
    </recommendedName>
</protein>
<dbReference type="InParanoid" id="E0W0Q0"/>
<evidence type="ECO:0000256" key="5">
    <source>
        <dbReference type="ARBA" id="ARBA00022927"/>
    </source>
</evidence>
<proteinExistence type="inferred from homology"/>
<dbReference type="GO" id="GO:0032482">
    <property type="term" value="P:Rab protein signal transduction"/>
    <property type="evidence" value="ECO:0007669"/>
    <property type="project" value="InterPro"/>
</dbReference>
<dbReference type="GO" id="GO:0003924">
    <property type="term" value="F:GTPase activity"/>
    <property type="evidence" value="ECO:0007669"/>
    <property type="project" value="InterPro"/>
</dbReference>
<dbReference type="PRINTS" id="PR00449">
    <property type="entry name" value="RASTRNSFRMNG"/>
</dbReference>
<reference evidence="11" key="1">
    <citation type="submission" date="2007-04" db="EMBL/GenBank/DDBJ databases">
        <title>Annotation of Pediculus humanus corporis strain USDA.</title>
        <authorList>
            <person name="Kirkness E."/>
            <person name="Hannick L."/>
            <person name="Hass B."/>
            <person name="Bruggner R."/>
            <person name="Lawson D."/>
            <person name="Bidwell S."/>
            <person name="Joardar V."/>
            <person name="Caler E."/>
            <person name="Walenz B."/>
            <person name="Inman J."/>
            <person name="Schobel S."/>
            <person name="Galinsky K."/>
            <person name="Amedeo P."/>
            <person name="Strausberg R."/>
        </authorList>
    </citation>
    <scope>NUCLEOTIDE SEQUENCE</scope>
    <source>
        <strain evidence="11">USDA</strain>
    </source>
</reference>
<dbReference type="InterPro" id="IPR005225">
    <property type="entry name" value="Small_GTP-bd"/>
</dbReference>
<dbReference type="InterPro" id="IPR001806">
    <property type="entry name" value="Small_GTPase"/>
</dbReference>
<evidence type="ECO:0000256" key="6">
    <source>
        <dbReference type="ARBA" id="ARBA00023134"/>
    </source>
</evidence>
<evidence type="ECO:0000313" key="12">
    <source>
        <dbReference type="EnsemblMetazoa" id="PHUM561520-PA"/>
    </source>
</evidence>
<keyword evidence="13" id="KW-1185">Reference proteome</keyword>
<name>E0W0Q0_PEDHC</name>
<evidence type="ECO:0000256" key="7">
    <source>
        <dbReference type="ARBA" id="ARBA00023136"/>
    </source>
</evidence>
<accession>E0W0Q0</accession>
<dbReference type="KEGG" id="phu:Phum_PHUM561520"/>
<keyword evidence="11" id="KW-0378">Hydrolase</keyword>
<gene>
    <name evidence="12" type="primary">8234725</name>
    <name evidence="11" type="ORF">Phum_PHUM561520</name>
</gene>
<dbReference type="RefSeq" id="XP_002431944.1">
    <property type="nucleotide sequence ID" value="XM_002431899.1"/>
</dbReference>
<reference evidence="12" key="3">
    <citation type="submission" date="2021-02" db="UniProtKB">
        <authorList>
            <consortium name="EnsemblMetazoa"/>
        </authorList>
    </citation>
    <scope>IDENTIFICATION</scope>
    <source>
        <strain evidence="12">USDA</strain>
    </source>
</reference>
<dbReference type="SMART" id="SM00173">
    <property type="entry name" value="RAS"/>
    <property type="match status" value="1"/>
</dbReference>
<dbReference type="CTD" id="8234725"/>
<evidence type="ECO:0000256" key="4">
    <source>
        <dbReference type="ARBA" id="ARBA00022741"/>
    </source>
</evidence>
<dbReference type="CDD" id="cd04123">
    <property type="entry name" value="Rab21"/>
    <property type="match status" value="1"/>
</dbReference>
<dbReference type="SMART" id="SM00174">
    <property type="entry name" value="RHO"/>
    <property type="match status" value="1"/>
</dbReference>
<dbReference type="SMART" id="SM00175">
    <property type="entry name" value="RAB"/>
    <property type="match status" value="1"/>
</dbReference>
<sequence length="218" mass="24268">MTSFVEGNSSPTYNFKVVLLGEGCVGKTSVVLRYVEDKFNSDHITTLQASFVKKKINIAGKAVNLAIWDTAGQEKFHALGPIYYRMSNGAILVYDITDEDSFNKVKNWVKELKKMLGGDICLTIAGNKIDLEKDRNVPIDVAEEYSSSVGAKHFQTSAKHNLNIDELFLELTQRMISRYDQLEAIKSSKGGTMKKNIVVVDDDQIENDQKKQGCCGTS</sequence>
<comment type="similarity">
    <text evidence="1">Belongs to the small GTPase superfamily. Rab family.</text>
</comment>
<dbReference type="HOGENOM" id="CLU_041217_10_2_1"/>
<dbReference type="EnsemblMetazoa" id="PHUM561520-RA">
    <property type="protein sequence ID" value="PHUM561520-PA"/>
    <property type="gene ID" value="PHUM561520"/>
</dbReference>
<evidence type="ECO:0000313" key="11">
    <source>
        <dbReference type="EMBL" id="EEB19206.1"/>
    </source>
</evidence>
<dbReference type="EMBL" id="DS235862">
    <property type="protein sequence ID" value="EEB19206.1"/>
    <property type="molecule type" value="Genomic_DNA"/>
</dbReference>
<evidence type="ECO:0000256" key="2">
    <source>
        <dbReference type="ARBA" id="ARBA00014900"/>
    </source>
</evidence>
<dbReference type="InterPro" id="IPR041833">
    <property type="entry name" value="Rab21"/>
</dbReference>
<dbReference type="EMBL" id="AAZO01006816">
    <property type="status" value="NOT_ANNOTATED_CDS"/>
    <property type="molecule type" value="Genomic_DNA"/>
</dbReference>
<evidence type="ECO:0000256" key="3">
    <source>
        <dbReference type="ARBA" id="ARBA00022448"/>
    </source>
</evidence>
<dbReference type="GO" id="GO:0005525">
    <property type="term" value="F:GTP binding"/>
    <property type="evidence" value="ECO:0007669"/>
    <property type="project" value="UniProtKB-KW"/>
</dbReference>
<dbReference type="FunCoup" id="E0W0Q0">
    <property type="interactions" value="1369"/>
</dbReference>
<dbReference type="SMART" id="SM00176">
    <property type="entry name" value="RAN"/>
    <property type="match status" value="1"/>
</dbReference>
<evidence type="ECO:0000256" key="1">
    <source>
        <dbReference type="ARBA" id="ARBA00006270"/>
    </source>
</evidence>
<keyword evidence="3" id="KW-0813">Transport</keyword>
<keyword evidence="7" id="KW-0472">Membrane</keyword>
<dbReference type="GeneID" id="8234725"/>
<keyword evidence="9" id="KW-0636">Prenylation</keyword>
<dbReference type="PROSITE" id="PS51421">
    <property type="entry name" value="RAS"/>
    <property type="match status" value="1"/>
</dbReference>
<evidence type="ECO:0000256" key="8">
    <source>
        <dbReference type="ARBA" id="ARBA00023288"/>
    </source>
</evidence>
<evidence type="ECO:0000256" key="10">
    <source>
        <dbReference type="ARBA" id="ARBA00037868"/>
    </source>
</evidence>
<dbReference type="VEuPathDB" id="VectorBase:PHUM561520"/>
<dbReference type="InterPro" id="IPR027417">
    <property type="entry name" value="P-loop_NTPase"/>
</dbReference>
<keyword evidence="5" id="KW-0653">Protein transport</keyword>
<dbReference type="Gene3D" id="3.40.50.300">
    <property type="entry name" value="P-loop containing nucleotide triphosphate hydrolases"/>
    <property type="match status" value="1"/>
</dbReference>
<organism>
    <name type="scientific">Pediculus humanus subsp. corporis</name>
    <name type="common">Body louse</name>
    <dbReference type="NCBI Taxonomy" id="121224"/>
    <lineage>
        <taxon>Eukaryota</taxon>
        <taxon>Metazoa</taxon>
        <taxon>Ecdysozoa</taxon>
        <taxon>Arthropoda</taxon>
        <taxon>Hexapoda</taxon>
        <taxon>Insecta</taxon>
        <taxon>Pterygota</taxon>
        <taxon>Neoptera</taxon>
        <taxon>Paraneoptera</taxon>
        <taxon>Psocodea</taxon>
        <taxon>Troctomorpha</taxon>
        <taxon>Phthiraptera</taxon>
        <taxon>Anoplura</taxon>
        <taxon>Pediculidae</taxon>
        <taxon>Pediculus</taxon>
    </lineage>
</organism>
<dbReference type="GO" id="GO:0012505">
    <property type="term" value="C:endomembrane system"/>
    <property type="evidence" value="ECO:0007669"/>
    <property type="project" value="UniProtKB-SubCell"/>
</dbReference>
<keyword evidence="8" id="KW-0449">Lipoprotein</keyword>
<dbReference type="FunFam" id="3.40.50.300:FF:000550">
    <property type="entry name" value="ras-related protein Rab-21"/>
    <property type="match status" value="1"/>
</dbReference>